<dbReference type="Pfam" id="PF13676">
    <property type="entry name" value="TIR_2"/>
    <property type="match status" value="2"/>
</dbReference>
<dbReference type="AlphaFoldDB" id="A0A8B8E1X7"/>
<keyword evidence="2" id="KW-1185">Reference proteome</keyword>
<protein>
    <submittedName>
        <fullName evidence="3">Uncharacterized protein LOC111130845 isoform X2</fullName>
    </submittedName>
</protein>
<evidence type="ECO:0000259" key="1">
    <source>
        <dbReference type="PROSITE" id="PS50104"/>
    </source>
</evidence>
<dbReference type="Gene3D" id="3.40.50.10140">
    <property type="entry name" value="Toll/interleukin-1 receptor homology (TIR) domain"/>
    <property type="match status" value="2"/>
</dbReference>
<dbReference type="PANTHER" id="PTHR16253:SF0">
    <property type="entry name" value="TETRATRICOPEPTIDE REPEAT PROTEIN 22"/>
    <property type="match status" value="1"/>
</dbReference>
<name>A0A8B8E1X7_CRAVI</name>
<dbReference type="Proteomes" id="UP000694844">
    <property type="component" value="Chromosome 4"/>
</dbReference>
<reference evidence="3" key="1">
    <citation type="submission" date="2025-08" db="UniProtKB">
        <authorList>
            <consortium name="RefSeq"/>
        </authorList>
    </citation>
    <scope>IDENTIFICATION</scope>
    <source>
        <tissue evidence="3">Whole sample</tissue>
    </source>
</reference>
<dbReference type="GO" id="GO:0007165">
    <property type="term" value="P:signal transduction"/>
    <property type="evidence" value="ECO:0007669"/>
    <property type="project" value="InterPro"/>
</dbReference>
<dbReference type="PROSITE" id="PS50104">
    <property type="entry name" value="TIR"/>
    <property type="match status" value="2"/>
</dbReference>
<accession>A0A8B8E1X7</accession>
<gene>
    <name evidence="3" type="primary">LOC111130845</name>
</gene>
<dbReference type="PANTHER" id="PTHR16253">
    <property type="entry name" value="TETRATRICOPEPTIDE REPEAT PROTEIN 22"/>
    <property type="match status" value="1"/>
</dbReference>
<sequence>MRRYSSFGSSCLPKHVFKQTCSYMVTMESLERQRAMATPRCNTPSDAPPLPVGKDYHAFFSFHGDNPDYNWVKAVTRELECRGFKCCVFPRDLDAGRSLSANIKSILTKCLRIVTVLSSAYIQNEWPQLEMEIISLGKTEELVFIPVLIEPCDIPPFLKYYRYTNATTAKETWWGAFYEQVRGNAPPLPPRKRYHAFFAHSPVDTKWVNNIVERLENPVNNIVCCSPARDFKPGGSMQESIDSAIKRSLRVVLVISKHFLTNEWKRYFEKRFKQLKVIPVLLSDCSLPIALDDIVCIDARNSDNDWFKVLLRAIKEEDLNMDDDTVTSTSQFIREEVIFTPAAEPFASLSSTRIV</sequence>
<dbReference type="GeneID" id="111130845"/>
<evidence type="ECO:0000313" key="2">
    <source>
        <dbReference type="Proteomes" id="UP000694844"/>
    </source>
</evidence>
<organism evidence="2 3">
    <name type="scientific">Crassostrea virginica</name>
    <name type="common">Eastern oyster</name>
    <dbReference type="NCBI Taxonomy" id="6565"/>
    <lineage>
        <taxon>Eukaryota</taxon>
        <taxon>Metazoa</taxon>
        <taxon>Spiralia</taxon>
        <taxon>Lophotrochozoa</taxon>
        <taxon>Mollusca</taxon>
        <taxon>Bivalvia</taxon>
        <taxon>Autobranchia</taxon>
        <taxon>Pteriomorphia</taxon>
        <taxon>Ostreida</taxon>
        <taxon>Ostreoidea</taxon>
        <taxon>Ostreidae</taxon>
        <taxon>Crassostrea</taxon>
    </lineage>
</organism>
<evidence type="ECO:0000313" key="3">
    <source>
        <dbReference type="RefSeq" id="XP_022333803.1"/>
    </source>
</evidence>
<dbReference type="SMART" id="SM00255">
    <property type="entry name" value="TIR"/>
    <property type="match status" value="2"/>
</dbReference>
<feature type="domain" description="TIR" evidence="1">
    <location>
        <begin position="54"/>
        <end position="181"/>
    </location>
</feature>
<dbReference type="OrthoDB" id="6058302at2759"/>
<dbReference type="SUPFAM" id="SSF52200">
    <property type="entry name" value="Toll/Interleukin receptor TIR domain"/>
    <property type="match status" value="2"/>
</dbReference>
<feature type="domain" description="TIR" evidence="1">
    <location>
        <begin position="192"/>
        <end position="315"/>
    </location>
</feature>
<dbReference type="InterPro" id="IPR042342">
    <property type="entry name" value="TTC22"/>
</dbReference>
<dbReference type="RefSeq" id="XP_022333803.1">
    <property type="nucleotide sequence ID" value="XM_022478095.1"/>
</dbReference>
<dbReference type="InterPro" id="IPR035897">
    <property type="entry name" value="Toll_tir_struct_dom_sf"/>
</dbReference>
<proteinExistence type="predicted"/>
<dbReference type="InterPro" id="IPR000157">
    <property type="entry name" value="TIR_dom"/>
</dbReference>